<dbReference type="InterPro" id="IPR006501">
    <property type="entry name" value="Pectinesterase_inhib_dom"/>
</dbReference>
<name>R0HGP9_9BRAS</name>
<dbReference type="SMART" id="SM00856">
    <property type="entry name" value="PMEI"/>
    <property type="match status" value="1"/>
</dbReference>
<protein>
    <recommendedName>
        <fullName evidence="5">Pectinesterase inhibitor domain-containing protein</fullName>
    </recommendedName>
</protein>
<evidence type="ECO:0000313" key="7">
    <source>
        <dbReference type="Proteomes" id="UP000029121"/>
    </source>
</evidence>
<keyword evidence="2" id="KW-1015">Disulfide bond</keyword>
<dbReference type="InterPro" id="IPR035513">
    <property type="entry name" value="Invertase/methylesterase_inhib"/>
</dbReference>
<dbReference type="AlphaFoldDB" id="R0HGP9"/>
<proteinExistence type="inferred from homology"/>
<feature type="domain" description="Pectinesterase inhibitor" evidence="5">
    <location>
        <begin position="28"/>
        <end position="174"/>
    </location>
</feature>
<dbReference type="InterPro" id="IPR052421">
    <property type="entry name" value="PCW_Enzyme_Inhibitor"/>
</dbReference>
<evidence type="ECO:0000256" key="1">
    <source>
        <dbReference type="ARBA" id="ARBA00022729"/>
    </source>
</evidence>
<evidence type="ECO:0000256" key="4">
    <source>
        <dbReference type="SAM" id="SignalP"/>
    </source>
</evidence>
<gene>
    <name evidence="6" type="ORF">CARUB_v10025108mg</name>
</gene>
<dbReference type="STRING" id="81985.R0HGP9"/>
<dbReference type="NCBIfam" id="TIGR01614">
    <property type="entry name" value="PME_inhib"/>
    <property type="match status" value="1"/>
</dbReference>
<keyword evidence="7" id="KW-1185">Reference proteome</keyword>
<evidence type="ECO:0000256" key="3">
    <source>
        <dbReference type="ARBA" id="ARBA00038471"/>
    </source>
</evidence>
<feature type="chain" id="PRO_5004352174" description="Pectinesterase inhibitor domain-containing protein" evidence="4">
    <location>
        <begin position="23"/>
        <end position="182"/>
    </location>
</feature>
<organism evidence="6 7">
    <name type="scientific">Capsella rubella</name>
    <dbReference type="NCBI Taxonomy" id="81985"/>
    <lineage>
        <taxon>Eukaryota</taxon>
        <taxon>Viridiplantae</taxon>
        <taxon>Streptophyta</taxon>
        <taxon>Embryophyta</taxon>
        <taxon>Tracheophyta</taxon>
        <taxon>Spermatophyta</taxon>
        <taxon>Magnoliopsida</taxon>
        <taxon>eudicotyledons</taxon>
        <taxon>Gunneridae</taxon>
        <taxon>Pentapetalae</taxon>
        <taxon>rosids</taxon>
        <taxon>malvids</taxon>
        <taxon>Brassicales</taxon>
        <taxon>Brassicaceae</taxon>
        <taxon>Camelineae</taxon>
        <taxon>Capsella</taxon>
    </lineage>
</organism>
<dbReference type="SUPFAM" id="SSF101148">
    <property type="entry name" value="Plant invertase/pectin methylesterase inhibitor"/>
    <property type="match status" value="1"/>
</dbReference>
<dbReference type="Pfam" id="PF04043">
    <property type="entry name" value="PMEI"/>
    <property type="match status" value="1"/>
</dbReference>
<dbReference type="PANTHER" id="PTHR36710">
    <property type="entry name" value="PECTINESTERASE INHIBITOR-LIKE"/>
    <property type="match status" value="1"/>
</dbReference>
<dbReference type="Gene3D" id="1.20.140.40">
    <property type="entry name" value="Invertase/pectin methylesterase inhibitor family protein"/>
    <property type="match status" value="1"/>
</dbReference>
<keyword evidence="1 4" id="KW-0732">Signal</keyword>
<dbReference type="InterPro" id="IPR034086">
    <property type="entry name" value="PMEI_plant"/>
</dbReference>
<reference evidence="7" key="1">
    <citation type="journal article" date="2013" name="Nat. Genet.">
        <title>The Capsella rubella genome and the genomic consequences of rapid mating system evolution.</title>
        <authorList>
            <person name="Slotte T."/>
            <person name="Hazzouri K.M."/>
            <person name="Agren J.A."/>
            <person name="Koenig D."/>
            <person name="Maumus F."/>
            <person name="Guo Y.L."/>
            <person name="Steige K."/>
            <person name="Platts A.E."/>
            <person name="Escobar J.S."/>
            <person name="Newman L.K."/>
            <person name="Wang W."/>
            <person name="Mandakova T."/>
            <person name="Vello E."/>
            <person name="Smith L.M."/>
            <person name="Henz S.R."/>
            <person name="Steffen J."/>
            <person name="Takuno S."/>
            <person name="Brandvain Y."/>
            <person name="Coop G."/>
            <person name="Andolfatto P."/>
            <person name="Hu T.T."/>
            <person name="Blanchette M."/>
            <person name="Clark R.M."/>
            <person name="Quesneville H."/>
            <person name="Nordborg M."/>
            <person name="Gaut B.S."/>
            <person name="Lysak M.A."/>
            <person name="Jenkins J."/>
            <person name="Grimwood J."/>
            <person name="Chapman J."/>
            <person name="Prochnik S."/>
            <person name="Shu S."/>
            <person name="Rokhsar D."/>
            <person name="Schmutz J."/>
            <person name="Weigel D."/>
            <person name="Wright S.I."/>
        </authorList>
    </citation>
    <scope>NUCLEOTIDE SEQUENCE [LARGE SCALE GENOMIC DNA]</scope>
    <source>
        <strain evidence="7">cv. Monte Gargano</strain>
    </source>
</reference>
<sequence>MVTFVKNLVLIVVLLLVVSSYARFSIMVTKGVINSICTKDKDLSSHCFEVLKPSSEIEKLDLFGLTKYLINYQTRNISNTLKQLKLFADNTTDFRTHNMYLDCIEVYNGALYNNQFSLKDLAAKDYNGLNDRLGGVTTQMYECSDELVTIKPIPQSLIMKCNFISDLSSIMLVILEYFIRKN</sequence>
<evidence type="ECO:0000259" key="5">
    <source>
        <dbReference type="SMART" id="SM00856"/>
    </source>
</evidence>
<comment type="similarity">
    <text evidence="3">Belongs to the PMEI family.</text>
</comment>
<dbReference type="PANTHER" id="PTHR36710:SF17">
    <property type="entry name" value="PLANT INVERTASE_PECTIN METHYLESTERASE INHIBITOR SUPERFAMILY PROTEIN"/>
    <property type="match status" value="1"/>
</dbReference>
<evidence type="ECO:0000313" key="6">
    <source>
        <dbReference type="EMBL" id="EOA28864.1"/>
    </source>
</evidence>
<evidence type="ECO:0000256" key="2">
    <source>
        <dbReference type="ARBA" id="ARBA00023157"/>
    </source>
</evidence>
<dbReference type="CDD" id="cd15797">
    <property type="entry name" value="PMEI"/>
    <property type="match status" value="1"/>
</dbReference>
<dbReference type="Proteomes" id="UP000029121">
    <property type="component" value="Unassembled WGS sequence"/>
</dbReference>
<accession>R0HGP9</accession>
<feature type="signal peptide" evidence="4">
    <location>
        <begin position="1"/>
        <end position="22"/>
    </location>
</feature>
<dbReference type="EMBL" id="KB870808">
    <property type="protein sequence ID" value="EOA28864.1"/>
    <property type="molecule type" value="Genomic_DNA"/>
</dbReference>
<dbReference type="GO" id="GO:0046910">
    <property type="term" value="F:pectinesterase inhibitor activity"/>
    <property type="evidence" value="ECO:0007669"/>
    <property type="project" value="InterPro"/>
</dbReference>